<gene>
    <name evidence="9" type="ORF">caldi_21890</name>
</gene>
<keyword evidence="3 6" id="KW-0731">Sigma factor</keyword>
<dbReference type="Gene3D" id="1.10.1740.10">
    <property type="match status" value="1"/>
</dbReference>
<evidence type="ECO:0000259" key="7">
    <source>
        <dbReference type="Pfam" id="PF04542"/>
    </source>
</evidence>
<dbReference type="InterPro" id="IPR013249">
    <property type="entry name" value="RNA_pol_sigma70_r4_t2"/>
</dbReference>
<dbReference type="InterPro" id="IPR000838">
    <property type="entry name" value="RNA_pol_sigma70_ECF_CS"/>
</dbReference>
<dbReference type="KEGG" id="cmic:caldi_21890"/>
<protein>
    <recommendedName>
        <fullName evidence="6">RNA polymerase sigma factor</fullName>
    </recommendedName>
</protein>
<dbReference type="GO" id="GO:0003677">
    <property type="term" value="F:DNA binding"/>
    <property type="evidence" value="ECO:0007669"/>
    <property type="project" value="UniProtKB-KW"/>
</dbReference>
<evidence type="ECO:0000313" key="10">
    <source>
        <dbReference type="Proteomes" id="UP001163687"/>
    </source>
</evidence>
<name>A0AA35GAA9_9FIRM</name>
<sequence length="179" mass="20582">MGALLGAGGAVDRDELLTQWMEQYGTRILHLAYFYLKDRHLAEDVAQEVFLRAYRHMDSFRGDSAVYTWLYRIAVNVCRDRARSPWWRRVTLPGQLPLATGGEFPEEAAVQADRRQAVLEHVLALPVHYREVLVLYYYQDLSTGDIARVLDLPENTVKTRLHRARQQLRDALSARGVTA</sequence>
<evidence type="ECO:0000256" key="5">
    <source>
        <dbReference type="ARBA" id="ARBA00023163"/>
    </source>
</evidence>
<dbReference type="PANTHER" id="PTHR43133">
    <property type="entry name" value="RNA POLYMERASE ECF-TYPE SIGMA FACTO"/>
    <property type="match status" value="1"/>
</dbReference>
<evidence type="ECO:0000259" key="8">
    <source>
        <dbReference type="Pfam" id="PF08281"/>
    </source>
</evidence>
<dbReference type="GO" id="GO:0006352">
    <property type="term" value="P:DNA-templated transcription initiation"/>
    <property type="evidence" value="ECO:0007669"/>
    <property type="project" value="InterPro"/>
</dbReference>
<dbReference type="InterPro" id="IPR036388">
    <property type="entry name" value="WH-like_DNA-bd_sf"/>
</dbReference>
<dbReference type="Pfam" id="PF04542">
    <property type="entry name" value="Sigma70_r2"/>
    <property type="match status" value="1"/>
</dbReference>
<dbReference type="EMBL" id="AP025628">
    <property type="protein sequence ID" value="BDG61099.1"/>
    <property type="molecule type" value="Genomic_DNA"/>
</dbReference>
<dbReference type="Gene3D" id="1.10.10.10">
    <property type="entry name" value="Winged helix-like DNA-binding domain superfamily/Winged helix DNA-binding domain"/>
    <property type="match status" value="1"/>
</dbReference>
<evidence type="ECO:0000313" key="9">
    <source>
        <dbReference type="EMBL" id="BDG61099.1"/>
    </source>
</evidence>
<dbReference type="PROSITE" id="PS01063">
    <property type="entry name" value="SIGMA70_ECF"/>
    <property type="match status" value="1"/>
</dbReference>
<proteinExistence type="inferred from homology"/>
<keyword evidence="5 6" id="KW-0804">Transcription</keyword>
<evidence type="ECO:0000256" key="2">
    <source>
        <dbReference type="ARBA" id="ARBA00023015"/>
    </source>
</evidence>
<organism evidence="9 10">
    <name type="scientific">Caldinitratiruptor microaerophilus</name>
    <dbReference type="NCBI Taxonomy" id="671077"/>
    <lineage>
        <taxon>Bacteria</taxon>
        <taxon>Bacillati</taxon>
        <taxon>Bacillota</taxon>
        <taxon>Clostridia</taxon>
        <taxon>Eubacteriales</taxon>
        <taxon>Symbiobacteriaceae</taxon>
        <taxon>Caldinitratiruptor</taxon>
    </lineage>
</organism>
<dbReference type="GO" id="GO:0016987">
    <property type="term" value="F:sigma factor activity"/>
    <property type="evidence" value="ECO:0007669"/>
    <property type="project" value="UniProtKB-KW"/>
</dbReference>
<evidence type="ECO:0000256" key="4">
    <source>
        <dbReference type="ARBA" id="ARBA00023125"/>
    </source>
</evidence>
<evidence type="ECO:0000256" key="1">
    <source>
        <dbReference type="ARBA" id="ARBA00010641"/>
    </source>
</evidence>
<dbReference type="PANTHER" id="PTHR43133:SF51">
    <property type="entry name" value="RNA POLYMERASE SIGMA FACTOR"/>
    <property type="match status" value="1"/>
</dbReference>
<dbReference type="AlphaFoldDB" id="A0AA35GAA9"/>
<comment type="similarity">
    <text evidence="1 6">Belongs to the sigma-70 factor family. ECF subfamily.</text>
</comment>
<dbReference type="SUPFAM" id="SSF88946">
    <property type="entry name" value="Sigma2 domain of RNA polymerase sigma factors"/>
    <property type="match status" value="1"/>
</dbReference>
<keyword evidence="10" id="KW-1185">Reference proteome</keyword>
<dbReference type="GO" id="GO:0006950">
    <property type="term" value="P:response to stress"/>
    <property type="evidence" value="ECO:0007669"/>
    <property type="project" value="UniProtKB-ARBA"/>
</dbReference>
<reference evidence="9" key="1">
    <citation type="submission" date="2022-03" db="EMBL/GenBank/DDBJ databases">
        <title>Complete genome sequence of Caldinitratiruptor microaerophilus.</title>
        <authorList>
            <person name="Mukaiyama R."/>
            <person name="Nishiyama T."/>
            <person name="Ueda K."/>
        </authorList>
    </citation>
    <scope>NUCLEOTIDE SEQUENCE</scope>
    <source>
        <strain evidence="9">JCM 16183</strain>
    </source>
</reference>
<dbReference type="InterPro" id="IPR013324">
    <property type="entry name" value="RNA_pol_sigma_r3/r4-like"/>
</dbReference>
<dbReference type="CDD" id="cd06171">
    <property type="entry name" value="Sigma70_r4"/>
    <property type="match status" value="1"/>
</dbReference>
<dbReference type="NCBIfam" id="TIGR02937">
    <property type="entry name" value="sigma70-ECF"/>
    <property type="match status" value="1"/>
</dbReference>
<dbReference type="InterPro" id="IPR039425">
    <property type="entry name" value="RNA_pol_sigma-70-like"/>
</dbReference>
<dbReference type="Pfam" id="PF08281">
    <property type="entry name" value="Sigma70_r4_2"/>
    <property type="match status" value="1"/>
</dbReference>
<dbReference type="Proteomes" id="UP001163687">
    <property type="component" value="Chromosome"/>
</dbReference>
<dbReference type="SUPFAM" id="SSF88659">
    <property type="entry name" value="Sigma3 and sigma4 domains of RNA polymerase sigma factors"/>
    <property type="match status" value="1"/>
</dbReference>
<keyword evidence="4 6" id="KW-0238">DNA-binding</keyword>
<evidence type="ECO:0000256" key="6">
    <source>
        <dbReference type="RuleBase" id="RU000716"/>
    </source>
</evidence>
<accession>A0AA35GAA9</accession>
<dbReference type="InterPro" id="IPR007627">
    <property type="entry name" value="RNA_pol_sigma70_r2"/>
</dbReference>
<feature type="domain" description="RNA polymerase sigma factor 70 region 4 type 2" evidence="8">
    <location>
        <begin position="116"/>
        <end position="168"/>
    </location>
</feature>
<dbReference type="InterPro" id="IPR014284">
    <property type="entry name" value="RNA_pol_sigma-70_dom"/>
</dbReference>
<dbReference type="InterPro" id="IPR013325">
    <property type="entry name" value="RNA_pol_sigma_r2"/>
</dbReference>
<keyword evidence="2 6" id="KW-0805">Transcription regulation</keyword>
<evidence type="ECO:0000256" key="3">
    <source>
        <dbReference type="ARBA" id="ARBA00023082"/>
    </source>
</evidence>
<feature type="domain" description="RNA polymerase sigma-70 region 2" evidence="7">
    <location>
        <begin position="21"/>
        <end position="87"/>
    </location>
</feature>